<dbReference type="AlphaFoldDB" id="A0A7L6AVL6"/>
<gene>
    <name evidence="1" type="ORF">HZT40_17950</name>
</gene>
<name>A0A7L6AVL6_9GAMM</name>
<sequence>MQTAKLQQQWMTSMLFPWAGVPSGKKVGKQLGNAAAAILESGMKPVHSKAVANAKRLSRAKLK</sequence>
<proteinExistence type="predicted"/>
<dbReference type="KEGG" id="this:HZT40_17950"/>
<organism evidence="1 2">
    <name type="scientific">Candidatus Thiothrix singaporensis</name>
    <dbReference type="NCBI Taxonomy" id="2799669"/>
    <lineage>
        <taxon>Bacteria</taxon>
        <taxon>Pseudomonadati</taxon>
        <taxon>Pseudomonadota</taxon>
        <taxon>Gammaproteobacteria</taxon>
        <taxon>Thiotrichales</taxon>
        <taxon>Thiotrichaceae</taxon>
        <taxon>Thiothrix</taxon>
    </lineage>
</organism>
<protein>
    <submittedName>
        <fullName evidence="1">Uncharacterized protein</fullName>
    </submittedName>
</protein>
<keyword evidence="2" id="KW-1185">Reference proteome</keyword>
<reference evidence="1" key="1">
    <citation type="submission" date="2020-06" db="EMBL/GenBank/DDBJ databases">
        <title>Analysis procedures for assessing recovery of high quality, complete, closed genomes from Nanopore long read metagenome sequencing.</title>
        <authorList>
            <person name="Bessarab I."/>
            <person name="Arumugam K."/>
            <person name="Haryono M."/>
            <person name="Liu X."/>
            <person name="Roy S."/>
            <person name="Zuniga-Montanez R.E."/>
            <person name="Qiu G."/>
            <person name="Drautz-Moses D.I."/>
            <person name="Law Y.Y."/>
            <person name="Wuertz S."/>
            <person name="Lauro F.M."/>
            <person name="Huson D.H."/>
            <person name="Williams R.B."/>
        </authorList>
    </citation>
    <scope>NUCLEOTIDE SEQUENCE [LARGE SCALE GENOMIC DNA]</scope>
    <source>
        <strain evidence="1">SSD2</strain>
    </source>
</reference>
<evidence type="ECO:0000313" key="2">
    <source>
        <dbReference type="Proteomes" id="UP000510621"/>
    </source>
</evidence>
<accession>A0A7L6AVL6</accession>
<evidence type="ECO:0000313" key="1">
    <source>
        <dbReference type="EMBL" id="QLQ33159.1"/>
    </source>
</evidence>
<dbReference type="EMBL" id="CP059265">
    <property type="protein sequence ID" value="QLQ33159.1"/>
    <property type="molecule type" value="Genomic_DNA"/>
</dbReference>
<dbReference type="Proteomes" id="UP000510621">
    <property type="component" value="Chromosome"/>
</dbReference>